<dbReference type="EMBL" id="LJUI01000014">
    <property type="protein sequence ID" value="KPK70532.1"/>
    <property type="molecule type" value="Genomic_DNA"/>
</dbReference>
<keyword evidence="4 7" id="KW-0378">Hydrolase</keyword>
<feature type="binding site" evidence="7">
    <location>
        <position position="104"/>
    </location>
    <ligand>
        <name>substrate</name>
    </ligand>
</feature>
<dbReference type="GO" id="GO:0004151">
    <property type="term" value="F:dihydroorotase activity"/>
    <property type="evidence" value="ECO:0007669"/>
    <property type="project" value="UniProtKB-UniRule"/>
</dbReference>
<dbReference type="InterPro" id="IPR013108">
    <property type="entry name" value="Amidohydro_3"/>
</dbReference>
<dbReference type="PANTHER" id="PTHR43668:SF2">
    <property type="entry name" value="ALLANTOINASE"/>
    <property type="match status" value="1"/>
</dbReference>
<dbReference type="Gene3D" id="3.20.20.140">
    <property type="entry name" value="Metal-dependent hydrolases"/>
    <property type="match status" value="1"/>
</dbReference>
<feature type="binding site" evidence="7">
    <location>
        <position position="242"/>
    </location>
    <ligand>
        <name>Zn(2+)</name>
        <dbReference type="ChEBI" id="CHEBI:29105"/>
        <label>2</label>
    </ligand>
</feature>
<dbReference type="GO" id="GO:0005737">
    <property type="term" value="C:cytoplasm"/>
    <property type="evidence" value="ECO:0007669"/>
    <property type="project" value="TreeGrafter"/>
</dbReference>
<protein>
    <recommendedName>
        <fullName evidence="7">Dihydroorotase</fullName>
        <shortName evidence="7">DHOase</shortName>
        <ecNumber evidence="7">3.5.2.3</ecNumber>
    </recommendedName>
</protein>
<comment type="similarity">
    <text evidence="2 7">Belongs to the metallo-dependent hydrolases superfamily. DHOase family. Class I DHOase subfamily.</text>
</comment>
<feature type="binding site" evidence="7">
    <location>
        <position position="289"/>
    </location>
    <ligand>
        <name>substrate</name>
    </ligand>
</feature>
<comment type="pathway">
    <text evidence="7">Pyrimidine metabolism; UMP biosynthesis via de novo pathway; (S)-dihydroorotate from bicarbonate: step 3/3.</text>
</comment>
<keyword evidence="6 7" id="KW-0665">Pyrimidine biosynthesis</keyword>
<feature type="binding site" evidence="7">
    <location>
        <position position="316"/>
    </location>
    <ligand>
        <name>Zn(2+)</name>
        <dbReference type="ChEBI" id="CHEBI:29105"/>
        <label>1</label>
    </ligand>
</feature>
<dbReference type="GO" id="GO:0006145">
    <property type="term" value="P:purine nucleobase catabolic process"/>
    <property type="evidence" value="ECO:0007669"/>
    <property type="project" value="TreeGrafter"/>
</dbReference>
<accession>A0A0S8GE03</accession>
<dbReference type="NCBIfam" id="TIGR00857">
    <property type="entry name" value="pyrC_multi"/>
    <property type="match status" value="1"/>
</dbReference>
<evidence type="ECO:0000256" key="4">
    <source>
        <dbReference type="ARBA" id="ARBA00022801"/>
    </source>
</evidence>
<evidence type="ECO:0000256" key="3">
    <source>
        <dbReference type="ARBA" id="ARBA00022723"/>
    </source>
</evidence>
<dbReference type="HAMAP" id="MF_00220_B">
    <property type="entry name" value="PyrC_classI_B"/>
    <property type="match status" value="1"/>
</dbReference>
<feature type="binding site" evidence="7">
    <location>
        <position position="320"/>
    </location>
    <ligand>
        <name>substrate</name>
    </ligand>
</feature>
<dbReference type="PANTHER" id="PTHR43668">
    <property type="entry name" value="ALLANTOINASE"/>
    <property type="match status" value="1"/>
</dbReference>
<dbReference type="InterPro" id="IPR011059">
    <property type="entry name" value="Metal-dep_hydrolase_composite"/>
</dbReference>
<feature type="binding site" evidence="7">
    <location>
        <position position="189"/>
    </location>
    <ligand>
        <name>Zn(2+)</name>
        <dbReference type="ChEBI" id="CHEBI:29105"/>
        <label>2</label>
    </ligand>
</feature>
<feature type="binding site" evidence="7">
    <location>
        <position position="72"/>
    </location>
    <ligand>
        <name>Zn(2+)</name>
        <dbReference type="ChEBI" id="CHEBI:29105"/>
        <label>1</label>
    </ligand>
</feature>
<dbReference type="Gene3D" id="2.30.40.10">
    <property type="entry name" value="Urease, subunit C, domain 1"/>
    <property type="match status" value="1"/>
</dbReference>
<proteinExistence type="inferred from homology"/>
<dbReference type="InterPro" id="IPR032466">
    <property type="entry name" value="Metal_Hydrolase"/>
</dbReference>
<evidence type="ECO:0000313" key="11">
    <source>
        <dbReference type="Proteomes" id="UP000051717"/>
    </source>
</evidence>
<dbReference type="Pfam" id="PF12890">
    <property type="entry name" value="DHOase"/>
    <property type="match status" value="1"/>
</dbReference>
<feature type="binding site" evidence="7">
    <location>
        <position position="70"/>
    </location>
    <ligand>
        <name>Zn(2+)</name>
        <dbReference type="ChEBI" id="CHEBI:29105"/>
        <label>1</label>
    </ligand>
</feature>
<dbReference type="CDD" id="cd01317">
    <property type="entry name" value="DHOase_IIa"/>
    <property type="match status" value="1"/>
</dbReference>
<dbReference type="Proteomes" id="UP000051717">
    <property type="component" value="Unassembled WGS sequence"/>
</dbReference>
<evidence type="ECO:0000256" key="7">
    <source>
        <dbReference type="HAMAP-Rule" id="MF_00220"/>
    </source>
</evidence>
<dbReference type="UniPathway" id="UPA00070">
    <property type="reaction ID" value="UER00117"/>
</dbReference>
<dbReference type="InterPro" id="IPR024403">
    <property type="entry name" value="DHOase_cat"/>
</dbReference>
<gene>
    <name evidence="7" type="primary">pyrC</name>
    <name evidence="10" type="ORF">AMJ82_03055</name>
</gene>
<keyword evidence="5 7" id="KW-0862">Zinc</keyword>
<evidence type="ECO:0000259" key="9">
    <source>
        <dbReference type="Pfam" id="PF12890"/>
    </source>
</evidence>
<dbReference type="PROSITE" id="PS00483">
    <property type="entry name" value="DIHYDROOROTASE_2"/>
    <property type="match status" value="1"/>
</dbReference>
<dbReference type="InterPro" id="IPR004722">
    <property type="entry name" value="DHOase"/>
</dbReference>
<dbReference type="EC" id="3.5.2.3" evidence="7"/>
<feature type="active site" evidence="7">
    <location>
        <position position="316"/>
    </location>
</feature>
<dbReference type="GO" id="GO:0044205">
    <property type="term" value="P:'de novo' UMP biosynthetic process"/>
    <property type="evidence" value="ECO:0007669"/>
    <property type="project" value="UniProtKB-UniRule"/>
</dbReference>
<sequence>MNTEKRTKGLLLKGGRIVDPATGRDEVADLLIEAGRVKDVGKLSAAVDSDRCEMIDVTGLVVAPGLIDMHVHLREPGREDEETIESGSHAAVKGGLTAVVPMANTNPPTDDQTAVRFVRERGREVGLTRILPVAAVTKQQEGKELTEIAELVDAGAVAISDDGVPVRSAELMRRALEYAKMFGIPVISHAEDPDLSADGQMHEGLVSTSLGLHGIPAAAEESMVSRDLILARLTGSHVHIAHVSAKGSVELIRGAKAQGVRVTAETAPHYCTLTDESIAETFDTNLKVNPPLRTQEDVQAVIKGLVDGTLDVIASDHAPHSIAEKEVEFPAAPCGMIGMETMLGIVLTKLVHGGHLSLSQALARLSLGPASALGIEGGTLEPGSPAHLTIIDLGKEWVVDPSTFASKSRNCPFTGWRLTGLPMLTIVDGRVVYTSPDREARGQRAKARASAKNR</sequence>
<keyword evidence="3 7" id="KW-0479">Metal-binding</keyword>
<dbReference type="SUPFAM" id="SSF51338">
    <property type="entry name" value="Composite domain of metallo-dependent hydrolases"/>
    <property type="match status" value="1"/>
</dbReference>
<evidence type="ECO:0000313" key="10">
    <source>
        <dbReference type="EMBL" id="KPK70532.1"/>
    </source>
</evidence>
<dbReference type="GO" id="GO:0004038">
    <property type="term" value="F:allantoinase activity"/>
    <property type="evidence" value="ECO:0007669"/>
    <property type="project" value="TreeGrafter"/>
</dbReference>
<dbReference type="AlphaFoldDB" id="A0A0S8GE03"/>
<dbReference type="PATRIC" id="fig|1703774.3.peg.799"/>
<comment type="caution">
    <text evidence="7">Lacks conserved residue(s) required for the propagation of feature annotation.</text>
</comment>
<feature type="binding site" evidence="7">
    <location>
        <position position="162"/>
    </location>
    <ligand>
        <name>Zn(2+)</name>
        <dbReference type="ChEBI" id="CHEBI:29105"/>
        <label>1</label>
    </ligand>
</feature>
<evidence type="ECO:0000256" key="6">
    <source>
        <dbReference type="ARBA" id="ARBA00022975"/>
    </source>
</evidence>
<evidence type="ECO:0000256" key="5">
    <source>
        <dbReference type="ARBA" id="ARBA00022833"/>
    </source>
</evidence>
<dbReference type="SUPFAM" id="SSF51556">
    <property type="entry name" value="Metallo-dependent hydrolases"/>
    <property type="match status" value="1"/>
</dbReference>
<evidence type="ECO:0000259" key="8">
    <source>
        <dbReference type="Pfam" id="PF07969"/>
    </source>
</evidence>
<feature type="binding site" evidence="7">
    <location>
        <position position="162"/>
    </location>
    <ligand>
        <name>Zn(2+)</name>
        <dbReference type="ChEBI" id="CHEBI:29105"/>
        <label>2</label>
    </ligand>
</feature>
<feature type="domain" description="Dihydroorotase catalytic" evidence="9">
    <location>
        <begin position="61"/>
        <end position="247"/>
    </location>
</feature>
<feature type="binding site" evidence="7">
    <location>
        <begin position="72"/>
        <end position="74"/>
    </location>
    <ligand>
        <name>substrate</name>
    </ligand>
</feature>
<dbReference type="InterPro" id="IPR050138">
    <property type="entry name" value="DHOase/Allantoinase_Hydrolase"/>
</dbReference>
<comment type="caution">
    <text evidence="10">The sequence shown here is derived from an EMBL/GenBank/DDBJ whole genome shotgun (WGS) entry which is preliminary data.</text>
</comment>
<reference evidence="10 11" key="1">
    <citation type="journal article" date="2015" name="Microbiome">
        <title>Genomic resolution of linkages in carbon, nitrogen, and sulfur cycling among widespread estuary sediment bacteria.</title>
        <authorList>
            <person name="Baker B.J."/>
            <person name="Lazar C.S."/>
            <person name="Teske A.P."/>
            <person name="Dick G.J."/>
        </authorList>
    </citation>
    <scope>NUCLEOTIDE SEQUENCE [LARGE SCALE GENOMIC DNA]</scope>
    <source>
        <strain evidence="10">SM23_40</strain>
    </source>
</reference>
<comment type="cofactor">
    <cofactor evidence="7">
        <name>Zn(2+)</name>
        <dbReference type="ChEBI" id="CHEBI:29105"/>
    </cofactor>
    <text evidence="7">Binds 2 Zn(2+) ions per subunit.</text>
</comment>
<comment type="catalytic activity">
    <reaction evidence="7">
        <text>(S)-dihydroorotate + H2O = N-carbamoyl-L-aspartate + H(+)</text>
        <dbReference type="Rhea" id="RHEA:24296"/>
        <dbReference type="ChEBI" id="CHEBI:15377"/>
        <dbReference type="ChEBI" id="CHEBI:15378"/>
        <dbReference type="ChEBI" id="CHEBI:30864"/>
        <dbReference type="ChEBI" id="CHEBI:32814"/>
        <dbReference type="EC" id="3.5.2.3"/>
    </reaction>
</comment>
<organism evidence="10 11">
    <name type="scientific">candidate division TA06 bacterium SM23_40</name>
    <dbReference type="NCBI Taxonomy" id="1703774"/>
    <lineage>
        <taxon>Bacteria</taxon>
        <taxon>Bacteria division TA06</taxon>
    </lineage>
</organism>
<dbReference type="GO" id="GO:0008270">
    <property type="term" value="F:zinc ion binding"/>
    <property type="evidence" value="ECO:0007669"/>
    <property type="project" value="UniProtKB-UniRule"/>
</dbReference>
<evidence type="ECO:0000256" key="1">
    <source>
        <dbReference type="ARBA" id="ARBA00002368"/>
    </source>
</evidence>
<feature type="domain" description="Amidohydrolase 3" evidence="8">
    <location>
        <begin position="355"/>
        <end position="433"/>
    </location>
</feature>
<evidence type="ECO:0000256" key="2">
    <source>
        <dbReference type="ARBA" id="ARBA00010286"/>
    </source>
</evidence>
<name>A0A0S8GE03_UNCT6</name>
<comment type="function">
    <text evidence="1 7">Catalyzes the reversible cyclization of carbamoyl aspartate to dihydroorotate.</text>
</comment>
<dbReference type="PROSITE" id="PS00482">
    <property type="entry name" value="DIHYDROOROTASE_1"/>
    <property type="match status" value="1"/>
</dbReference>
<dbReference type="InterPro" id="IPR002195">
    <property type="entry name" value="Dihydroorotase_CS"/>
</dbReference>
<dbReference type="Pfam" id="PF07969">
    <property type="entry name" value="Amidohydro_3"/>
    <property type="match status" value="1"/>
</dbReference>